<dbReference type="Pfam" id="PF00886">
    <property type="entry name" value="Ribosomal_S16"/>
    <property type="match status" value="1"/>
</dbReference>
<protein>
    <recommendedName>
        <fullName evidence="3">Small ribosomal subunit protein bS16</fullName>
    </recommendedName>
</protein>
<dbReference type="SUPFAM" id="SSF54565">
    <property type="entry name" value="Ribosomal protein S16"/>
    <property type="match status" value="1"/>
</dbReference>
<dbReference type="NCBIfam" id="TIGR00002">
    <property type="entry name" value="S16"/>
    <property type="match status" value="1"/>
</dbReference>
<dbReference type="InterPro" id="IPR023803">
    <property type="entry name" value="Ribosomal_bS16_dom_sf"/>
</dbReference>
<dbReference type="AlphaFoldDB" id="A0A1F5X4S0"/>
<feature type="compositionally biased region" description="Basic and acidic residues" evidence="4">
    <location>
        <begin position="99"/>
        <end position="110"/>
    </location>
</feature>
<dbReference type="InterPro" id="IPR000307">
    <property type="entry name" value="Ribosomal_bS16"/>
</dbReference>
<dbReference type="GO" id="GO:0003735">
    <property type="term" value="F:structural constituent of ribosome"/>
    <property type="evidence" value="ECO:0007669"/>
    <property type="project" value="InterPro"/>
</dbReference>
<feature type="region of interest" description="Disordered" evidence="4">
    <location>
        <begin position="87"/>
        <end position="110"/>
    </location>
</feature>
<keyword evidence="2 3" id="KW-0687">Ribonucleoprotein</keyword>
<dbReference type="GO" id="GO:0015935">
    <property type="term" value="C:small ribosomal subunit"/>
    <property type="evidence" value="ECO:0007669"/>
    <property type="project" value="TreeGrafter"/>
</dbReference>
<dbReference type="EMBL" id="MFIE01000009">
    <property type="protein sequence ID" value="OGF82935.1"/>
    <property type="molecule type" value="Genomic_DNA"/>
</dbReference>
<comment type="similarity">
    <text evidence="3">Belongs to the bacterial ribosomal protein bS16 family.</text>
</comment>
<comment type="caution">
    <text evidence="5">The sequence shown here is derived from an EMBL/GenBank/DDBJ whole genome shotgun (WGS) entry which is preliminary data.</text>
</comment>
<evidence type="ECO:0000313" key="5">
    <source>
        <dbReference type="EMBL" id="OGF82935.1"/>
    </source>
</evidence>
<keyword evidence="1 3" id="KW-0689">Ribosomal protein</keyword>
<proteinExistence type="inferred from homology"/>
<dbReference type="Gene3D" id="3.30.1320.10">
    <property type="match status" value="1"/>
</dbReference>
<dbReference type="GO" id="GO:0005737">
    <property type="term" value="C:cytoplasm"/>
    <property type="evidence" value="ECO:0007669"/>
    <property type="project" value="UniProtKB-ARBA"/>
</dbReference>
<dbReference type="GO" id="GO:0006412">
    <property type="term" value="P:translation"/>
    <property type="evidence" value="ECO:0007669"/>
    <property type="project" value="UniProtKB-UniRule"/>
</dbReference>
<reference evidence="5 6" key="1">
    <citation type="journal article" date="2016" name="Nat. Commun.">
        <title>Thousands of microbial genomes shed light on interconnected biogeochemical processes in an aquifer system.</title>
        <authorList>
            <person name="Anantharaman K."/>
            <person name="Brown C.T."/>
            <person name="Hug L.A."/>
            <person name="Sharon I."/>
            <person name="Castelle C.J."/>
            <person name="Probst A.J."/>
            <person name="Thomas B.C."/>
            <person name="Singh A."/>
            <person name="Wilkins M.J."/>
            <person name="Karaoz U."/>
            <person name="Brodie E.L."/>
            <person name="Williams K.H."/>
            <person name="Hubbard S.S."/>
            <person name="Banfield J.F."/>
        </authorList>
    </citation>
    <scope>NUCLEOTIDE SEQUENCE [LARGE SCALE GENOMIC DNA]</scope>
</reference>
<accession>A0A1F5X4S0</accession>
<evidence type="ECO:0000256" key="1">
    <source>
        <dbReference type="ARBA" id="ARBA00022980"/>
    </source>
</evidence>
<dbReference type="PANTHER" id="PTHR12919:SF20">
    <property type="entry name" value="SMALL RIBOSOMAL SUBUNIT PROTEIN BS16M"/>
    <property type="match status" value="1"/>
</dbReference>
<dbReference type="HAMAP" id="MF_00385">
    <property type="entry name" value="Ribosomal_bS16"/>
    <property type="match status" value="1"/>
</dbReference>
<evidence type="ECO:0000256" key="3">
    <source>
        <dbReference type="HAMAP-Rule" id="MF_00385"/>
    </source>
</evidence>
<dbReference type="PANTHER" id="PTHR12919">
    <property type="entry name" value="30S RIBOSOMAL PROTEIN S16"/>
    <property type="match status" value="1"/>
</dbReference>
<evidence type="ECO:0000256" key="4">
    <source>
        <dbReference type="SAM" id="MobiDB-lite"/>
    </source>
</evidence>
<sequence length="110" mass="12250">MLMIRLQRVGRRNDPSFRVVITDSRNSTKSGKFVEIVGNYDTRHKDKVQLDKERILHWIKNGARTSDTMNNLLISNGVITGKKINVSSKSKIPAGASEPKAEAKTETPAS</sequence>
<evidence type="ECO:0000256" key="2">
    <source>
        <dbReference type="ARBA" id="ARBA00023274"/>
    </source>
</evidence>
<dbReference type="Proteomes" id="UP000178684">
    <property type="component" value="Unassembled WGS sequence"/>
</dbReference>
<gene>
    <name evidence="3" type="primary">rpsP</name>
    <name evidence="5" type="ORF">A3B18_04000</name>
</gene>
<organism evidence="5 6">
    <name type="scientific">Candidatus Giovannonibacteria bacterium RIFCSPLOWO2_01_FULL_46_13</name>
    <dbReference type="NCBI Taxonomy" id="1798352"/>
    <lineage>
        <taxon>Bacteria</taxon>
        <taxon>Candidatus Giovannoniibacteriota</taxon>
    </lineage>
</organism>
<name>A0A1F5X4S0_9BACT</name>
<evidence type="ECO:0000313" key="6">
    <source>
        <dbReference type="Proteomes" id="UP000178684"/>
    </source>
</evidence>